<protein>
    <submittedName>
        <fullName evidence="2">Uncharacterized protein</fullName>
    </submittedName>
</protein>
<dbReference type="STRING" id="861266.ARTSIC4J27_2715"/>
<evidence type="ECO:0000256" key="1">
    <source>
        <dbReference type="SAM" id="MobiDB-lite"/>
    </source>
</evidence>
<accession>A0A024H3Z4</accession>
<reference evidence="3" key="1">
    <citation type="journal article" date="2014" name="Genome Announc.">
        <title>Genome Sequence of Arthrobacter siccitolerans 4J27, a Xeroprotectant-Producing Desiccation-Tolerant Microorganism.</title>
        <authorList>
            <person name="Manzanera M."/>
            <person name="Santa-Cruz-Calvo L."/>
            <person name="Vilchez J.I."/>
            <person name="Garcia-Fontana C."/>
            <person name="Silva-Castro G.A."/>
            <person name="Calvo C."/>
            <person name="Gonzalez-Lopez J."/>
        </authorList>
    </citation>
    <scope>NUCLEOTIDE SEQUENCE [LARGE SCALE GENOMIC DNA]</scope>
    <source>
        <strain evidence="3">4J27</strain>
    </source>
</reference>
<sequence>MLLWDPPANREGPQLPEQSKASKTGYACQRALHVRRRRKPETRTNQVPGNLAFHGTSGTAADAGGRELRLQTACHSTEKSPHNAGAAGNLDRFLNNL</sequence>
<evidence type="ECO:0000313" key="2">
    <source>
        <dbReference type="EMBL" id="CCQ46743.1"/>
    </source>
</evidence>
<feature type="region of interest" description="Disordered" evidence="1">
    <location>
        <begin position="1"/>
        <end position="62"/>
    </location>
</feature>
<feature type="region of interest" description="Disordered" evidence="1">
    <location>
        <begin position="74"/>
        <end position="97"/>
    </location>
</feature>
<dbReference type="AlphaFoldDB" id="A0A024H3Z4"/>
<proteinExistence type="predicted"/>
<dbReference type="EMBL" id="CAQI01000045">
    <property type="protein sequence ID" value="CCQ46743.1"/>
    <property type="molecule type" value="Genomic_DNA"/>
</dbReference>
<comment type="caution">
    <text evidence="2">The sequence shown here is derived from an EMBL/GenBank/DDBJ whole genome shotgun (WGS) entry which is preliminary data.</text>
</comment>
<gene>
    <name evidence="2" type="ORF">ARTSIC4J27_2715</name>
</gene>
<dbReference type="Proteomes" id="UP000035722">
    <property type="component" value="Unassembled WGS sequence"/>
</dbReference>
<name>A0A024H3Z4_9MICC</name>
<keyword evidence="3" id="KW-1185">Reference proteome</keyword>
<organism evidence="2 3">
    <name type="scientific">Pseudarthrobacter siccitolerans</name>
    <dbReference type="NCBI Taxonomy" id="861266"/>
    <lineage>
        <taxon>Bacteria</taxon>
        <taxon>Bacillati</taxon>
        <taxon>Actinomycetota</taxon>
        <taxon>Actinomycetes</taxon>
        <taxon>Micrococcales</taxon>
        <taxon>Micrococcaceae</taxon>
        <taxon>Pseudarthrobacter</taxon>
    </lineage>
</organism>
<evidence type="ECO:0000313" key="3">
    <source>
        <dbReference type="Proteomes" id="UP000035722"/>
    </source>
</evidence>